<proteinExistence type="inferred from homology"/>
<keyword evidence="11" id="KW-1185">Reference proteome</keyword>
<keyword evidence="7 9" id="KW-0472">Membrane</keyword>
<accession>A0A0S7BGT7</accession>
<feature type="transmembrane region" description="Helical" evidence="9">
    <location>
        <begin position="6"/>
        <end position="24"/>
    </location>
</feature>
<keyword evidence="3" id="KW-1003">Cell membrane</keyword>
<evidence type="ECO:0000256" key="4">
    <source>
        <dbReference type="ARBA" id="ARBA00022692"/>
    </source>
</evidence>
<feature type="transmembrane region" description="Helical" evidence="9">
    <location>
        <begin position="138"/>
        <end position="155"/>
    </location>
</feature>
<keyword evidence="4 9" id="KW-0812">Transmembrane</keyword>
<evidence type="ECO:0000256" key="7">
    <source>
        <dbReference type="ARBA" id="ARBA00023136"/>
    </source>
</evidence>
<protein>
    <submittedName>
        <fullName evidence="10">Branched-chain amino acid ABC-type transport system, permease components</fullName>
    </submittedName>
</protein>
<evidence type="ECO:0000256" key="6">
    <source>
        <dbReference type="ARBA" id="ARBA00022989"/>
    </source>
</evidence>
<dbReference type="Pfam" id="PF02653">
    <property type="entry name" value="BPD_transp_2"/>
    <property type="match status" value="1"/>
</dbReference>
<evidence type="ECO:0000256" key="9">
    <source>
        <dbReference type="SAM" id="Phobius"/>
    </source>
</evidence>
<evidence type="ECO:0000313" key="10">
    <source>
        <dbReference type="EMBL" id="GAP12650.1"/>
    </source>
</evidence>
<evidence type="ECO:0000256" key="2">
    <source>
        <dbReference type="ARBA" id="ARBA00022448"/>
    </source>
</evidence>
<dbReference type="InterPro" id="IPR052157">
    <property type="entry name" value="BCAA_transport_permease"/>
</dbReference>
<keyword evidence="2" id="KW-0813">Transport</keyword>
<gene>
    <name evidence="10" type="ORF">LARV_00386</name>
</gene>
<evidence type="ECO:0000313" key="11">
    <source>
        <dbReference type="Proteomes" id="UP000055060"/>
    </source>
</evidence>
<dbReference type="CDD" id="cd06582">
    <property type="entry name" value="TM_PBP1_LivH_like"/>
    <property type="match status" value="1"/>
</dbReference>
<evidence type="ECO:0000256" key="5">
    <source>
        <dbReference type="ARBA" id="ARBA00022970"/>
    </source>
</evidence>
<dbReference type="PANTHER" id="PTHR11795:SF445">
    <property type="entry name" value="AMINO ACID ABC TRANSPORTER PERMEASE PROTEIN"/>
    <property type="match status" value="1"/>
</dbReference>
<dbReference type="InterPro" id="IPR037294">
    <property type="entry name" value="ABC_BtuC-like"/>
</dbReference>
<dbReference type="PANTHER" id="PTHR11795">
    <property type="entry name" value="BRANCHED-CHAIN AMINO ACID TRANSPORT SYSTEM PERMEASE PROTEIN LIVH"/>
    <property type="match status" value="1"/>
</dbReference>
<dbReference type="GO" id="GO:0005886">
    <property type="term" value="C:plasma membrane"/>
    <property type="evidence" value="ECO:0007669"/>
    <property type="project" value="UniProtKB-SubCell"/>
</dbReference>
<dbReference type="AlphaFoldDB" id="A0A0S7BGT7"/>
<feature type="transmembrane region" description="Helical" evidence="9">
    <location>
        <begin position="31"/>
        <end position="51"/>
    </location>
</feature>
<comment type="subcellular location">
    <subcellularLocation>
        <location evidence="1">Cell membrane</location>
        <topology evidence="1">Multi-pass membrane protein</topology>
    </subcellularLocation>
</comment>
<sequence>MQFAVYGLLMGCILLLATVGFSMIRRIEGFLNIAHGQMLAVGAYFTFFFNAKLGWNIIPSAIVAVLATAVIGYLTAKVVFFPLKGRAPLVIAIVSTGVSYVIQGTIEILFGPFVKQYKFPPMRAIKIGDLSLAGPDQIAMVVAAILAVLFLHFLLTKTETGKAIRAMSSDFDLARIRGINTPRLRIYVWLIASGLGGLAGVMIGLISRLTPYMGFEYIMMIMIVAILGGLGSIYGAMVAALIIGLITQMSVLVIPAQYSQVIAFVLIIIVLLVSPKGIFKEA</sequence>
<name>A0A0S7BGT7_9CHLR</name>
<feature type="transmembrane region" description="Helical" evidence="9">
    <location>
        <begin position="258"/>
        <end position="279"/>
    </location>
</feature>
<evidence type="ECO:0000256" key="1">
    <source>
        <dbReference type="ARBA" id="ARBA00004651"/>
    </source>
</evidence>
<dbReference type="Gene3D" id="1.10.3470.10">
    <property type="entry name" value="ABC transporter involved in vitamin B12 uptake, BtuC"/>
    <property type="match status" value="1"/>
</dbReference>
<feature type="transmembrane region" description="Helical" evidence="9">
    <location>
        <begin position="186"/>
        <end position="206"/>
    </location>
</feature>
<dbReference type="OrthoDB" id="9807115at2"/>
<dbReference type="Proteomes" id="UP000055060">
    <property type="component" value="Unassembled WGS sequence"/>
</dbReference>
<keyword evidence="6 9" id="KW-1133">Transmembrane helix</keyword>
<reference evidence="10" key="1">
    <citation type="submission" date="2015-07" db="EMBL/GenBank/DDBJ databases">
        <title>Draft Genome Sequences of Anaerolinea thermolimosa IMO-1, Bellilinea caldifistulae GOMI-1, Leptolinea tardivitalis YMTK-2, Levilinea saccharolytica KIBI-1,Longilinea arvoryzae KOME-1, Previously Described as Members of the Anaerolineaceae (Chloroflexi).</title>
        <authorList>
            <person name="Sekiguchi Y."/>
            <person name="Ohashi A."/>
            <person name="Matsuura N."/>
            <person name="Tourlousse M.D."/>
        </authorList>
    </citation>
    <scope>NUCLEOTIDE SEQUENCE [LARGE SCALE GENOMIC DNA]</scope>
    <source>
        <strain evidence="10">KOME-1</strain>
    </source>
</reference>
<comment type="similarity">
    <text evidence="8">Belongs to the binding-protein-dependent transport system permease family. LivHM subfamily.</text>
</comment>
<dbReference type="STRING" id="360412.LARV_00386"/>
<dbReference type="RefSeq" id="WP_075072060.1">
    <property type="nucleotide sequence ID" value="NZ_DF967972.1"/>
</dbReference>
<dbReference type="EMBL" id="DF967972">
    <property type="protein sequence ID" value="GAP12650.1"/>
    <property type="molecule type" value="Genomic_DNA"/>
</dbReference>
<dbReference type="GO" id="GO:0022857">
    <property type="term" value="F:transmembrane transporter activity"/>
    <property type="evidence" value="ECO:0007669"/>
    <property type="project" value="InterPro"/>
</dbReference>
<feature type="transmembrane region" description="Helical" evidence="9">
    <location>
        <begin position="218"/>
        <end position="246"/>
    </location>
</feature>
<dbReference type="GO" id="GO:0006865">
    <property type="term" value="P:amino acid transport"/>
    <property type="evidence" value="ECO:0007669"/>
    <property type="project" value="UniProtKB-KW"/>
</dbReference>
<feature type="transmembrane region" description="Helical" evidence="9">
    <location>
        <begin position="88"/>
        <end position="113"/>
    </location>
</feature>
<dbReference type="InterPro" id="IPR001851">
    <property type="entry name" value="ABC_transp_permease"/>
</dbReference>
<keyword evidence="5" id="KW-0029">Amino-acid transport</keyword>
<organism evidence="10">
    <name type="scientific">Longilinea arvoryzae</name>
    <dbReference type="NCBI Taxonomy" id="360412"/>
    <lineage>
        <taxon>Bacteria</taxon>
        <taxon>Bacillati</taxon>
        <taxon>Chloroflexota</taxon>
        <taxon>Anaerolineae</taxon>
        <taxon>Anaerolineales</taxon>
        <taxon>Anaerolineaceae</taxon>
        <taxon>Longilinea</taxon>
    </lineage>
</organism>
<evidence type="ECO:0000256" key="3">
    <source>
        <dbReference type="ARBA" id="ARBA00022475"/>
    </source>
</evidence>
<evidence type="ECO:0000256" key="8">
    <source>
        <dbReference type="ARBA" id="ARBA00037998"/>
    </source>
</evidence>
<feature type="transmembrane region" description="Helical" evidence="9">
    <location>
        <begin position="57"/>
        <end position="76"/>
    </location>
</feature>